<dbReference type="InterPro" id="IPR036383">
    <property type="entry name" value="TSP1_rpt_sf"/>
</dbReference>
<dbReference type="InterPro" id="IPR000884">
    <property type="entry name" value="TSP1_rpt"/>
</dbReference>
<keyword evidence="3" id="KW-0677">Repeat</keyword>
<dbReference type="Gene3D" id="2.20.100.10">
    <property type="entry name" value="Thrombospondin type-1 (TSP1) repeat"/>
    <property type="match status" value="1"/>
</dbReference>
<keyword evidence="5" id="KW-0325">Glycoprotein</keyword>
<dbReference type="InterPro" id="IPR000372">
    <property type="entry name" value="LRRNT"/>
</dbReference>
<dbReference type="SMART" id="SM00209">
    <property type="entry name" value="TSP1"/>
    <property type="match status" value="1"/>
</dbReference>
<dbReference type="SMART" id="SM00364">
    <property type="entry name" value="LRR_BAC"/>
    <property type="match status" value="5"/>
</dbReference>
<dbReference type="GO" id="GO:0005615">
    <property type="term" value="C:extracellular space"/>
    <property type="evidence" value="ECO:0007669"/>
    <property type="project" value="TreeGrafter"/>
</dbReference>
<evidence type="ECO:0000256" key="5">
    <source>
        <dbReference type="ARBA" id="ARBA00023180"/>
    </source>
</evidence>
<dbReference type="SMART" id="SM00369">
    <property type="entry name" value="LRR_TYP"/>
    <property type="match status" value="8"/>
</dbReference>
<dbReference type="EMBL" id="CACVKT020000721">
    <property type="protein sequence ID" value="CAC5361970.1"/>
    <property type="molecule type" value="Genomic_DNA"/>
</dbReference>
<feature type="region of interest" description="Disordered" evidence="6">
    <location>
        <begin position="414"/>
        <end position="440"/>
    </location>
</feature>
<organism evidence="8 9">
    <name type="scientific">Mytilus coruscus</name>
    <name type="common">Sea mussel</name>
    <dbReference type="NCBI Taxonomy" id="42192"/>
    <lineage>
        <taxon>Eukaryota</taxon>
        <taxon>Metazoa</taxon>
        <taxon>Spiralia</taxon>
        <taxon>Lophotrochozoa</taxon>
        <taxon>Mollusca</taxon>
        <taxon>Bivalvia</taxon>
        <taxon>Autobranchia</taxon>
        <taxon>Pteriomorphia</taxon>
        <taxon>Mytilida</taxon>
        <taxon>Mytiloidea</taxon>
        <taxon>Mytilidae</taxon>
        <taxon>Mytilinae</taxon>
        <taxon>Mytilus</taxon>
    </lineage>
</organism>
<evidence type="ECO:0000313" key="9">
    <source>
        <dbReference type="Proteomes" id="UP000507470"/>
    </source>
</evidence>
<evidence type="ECO:0000256" key="6">
    <source>
        <dbReference type="SAM" id="MobiDB-lite"/>
    </source>
</evidence>
<dbReference type="PANTHER" id="PTHR45712:SF1">
    <property type="entry name" value="NEPHROCAN"/>
    <property type="match status" value="1"/>
</dbReference>
<dbReference type="Gene3D" id="3.80.10.10">
    <property type="entry name" value="Ribonuclease Inhibitor"/>
    <property type="match status" value="2"/>
</dbReference>
<evidence type="ECO:0000256" key="3">
    <source>
        <dbReference type="ARBA" id="ARBA00022737"/>
    </source>
</evidence>
<feature type="domain" description="LRRNT" evidence="7">
    <location>
        <begin position="81"/>
        <end position="113"/>
    </location>
</feature>
<dbReference type="Pfam" id="PF00090">
    <property type="entry name" value="TSP_1"/>
    <property type="match status" value="1"/>
</dbReference>
<dbReference type="InterPro" id="IPR050333">
    <property type="entry name" value="SLRP"/>
</dbReference>
<name>A0A6J8A5N4_MYTCO</name>
<dbReference type="FunFam" id="2.20.100.10:FF:000001">
    <property type="entry name" value="semaphorin-5A isoform X1"/>
    <property type="match status" value="1"/>
</dbReference>
<evidence type="ECO:0000259" key="7">
    <source>
        <dbReference type="SMART" id="SM00013"/>
    </source>
</evidence>
<protein>
    <recommendedName>
        <fullName evidence="7">LRRNT domain-containing protein</fullName>
    </recommendedName>
</protein>
<evidence type="ECO:0000313" key="8">
    <source>
        <dbReference type="EMBL" id="CAC5361970.1"/>
    </source>
</evidence>
<keyword evidence="4" id="KW-1015">Disulfide bond</keyword>
<evidence type="ECO:0000256" key="4">
    <source>
        <dbReference type="ARBA" id="ARBA00023157"/>
    </source>
</evidence>
<reference evidence="8 9" key="1">
    <citation type="submission" date="2020-06" db="EMBL/GenBank/DDBJ databases">
        <authorList>
            <person name="Li R."/>
            <person name="Bekaert M."/>
        </authorList>
    </citation>
    <scope>NUCLEOTIDE SEQUENCE [LARGE SCALE GENOMIC DNA]</scope>
    <source>
        <strain evidence="9">wild</strain>
    </source>
</reference>
<dbReference type="PROSITE" id="PS50092">
    <property type="entry name" value="TSP1"/>
    <property type="match status" value="1"/>
</dbReference>
<dbReference type="InterPro" id="IPR003591">
    <property type="entry name" value="Leu-rich_rpt_typical-subtyp"/>
</dbReference>
<dbReference type="PROSITE" id="PS51450">
    <property type="entry name" value="LRR"/>
    <property type="match status" value="3"/>
</dbReference>
<accession>A0A6J8A5N4</accession>
<dbReference type="Proteomes" id="UP000507470">
    <property type="component" value="Unassembled WGS sequence"/>
</dbReference>
<gene>
    <name evidence="8" type="ORF">MCOR_3894</name>
</gene>
<dbReference type="PANTHER" id="PTHR45712">
    <property type="entry name" value="AGAP008170-PA"/>
    <property type="match status" value="1"/>
</dbReference>
<dbReference type="Pfam" id="PF01462">
    <property type="entry name" value="LRRNT"/>
    <property type="match status" value="1"/>
</dbReference>
<dbReference type="SUPFAM" id="SSF82895">
    <property type="entry name" value="TSP-1 type 1 repeat"/>
    <property type="match status" value="1"/>
</dbReference>
<dbReference type="AlphaFoldDB" id="A0A6J8A5N4"/>
<dbReference type="OrthoDB" id="6137799at2759"/>
<proteinExistence type="predicted"/>
<dbReference type="Pfam" id="PF13855">
    <property type="entry name" value="LRR_8"/>
    <property type="match status" value="2"/>
</dbReference>
<sequence length="440" mass="48540">MHRASQLLDSSNILFQYGALQLTASVAHVDNNFAVPQLTSPSPHEIFLQVSSCDHLATFIHIYQGKRGTRKHLIKWDLVNGCPSSCSCTVTTVDCSKRSLTEIPANIPSNTTILRLDENFITTVGSNVLSGLTSLTELNLAINRISSIDADAFSDLKEVRSMDLSYDKLVSLPQSLLSTNTKLDTLSLMRNQLESLPEGLLTFNTNLQYLDLSFNKLVSLPQSLLSTNTKLDTLYLTRNQLESLPEGLLTFNTNLQYLYLSNNQIERLPEDLLTLNTILLELYLYGNNLVSLPEGLLSSNTILTRLDIRRNPLICCLMIEFKEWASNQLQLQYQGTCTILNKTININDFNTTDCIIPVDGGWSPWFNSSCSVSCGEGVKIQSRTCDNPPPSGGGLPCVGSETETSLCNLGKCPESCSHSKKGSDNKPEDDLDNKAGTFPP</sequence>
<dbReference type="InterPro" id="IPR032675">
    <property type="entry name" value="LRR_dom_sf"/>
</dbReference>
<dbReference type="SMART" id="SM00013">
    <property type="entry name" value="LRRNT"/>
    <property type="match status" value="1"/>
</dbReference>
<dbReference type="SMART" id="SM00365">
    <property type="entry name" value="LRR_SD22"/>
    <property type="match status" value="5"/>
</dbReference>
<evidence type="ECO:0000256" key="1">
    <source>
        <dbReference type="ARBA" id="ARBA00022614"/>
    </source>
</evidence>
<dbReference type="SUPFAM" id="SSF52058">
    <property type="entry name" value="L domain-like"/>
    <property type="match status" value="1"/>
</dbReference>
<keyword evidence="1" id="KW-0433">Leucine-rich repeat</keyword>
<keyword evidence="2" id="KW-0732">Signal</keyword>
<evidence type="ECO:0000256" key="2">
    <source>
        <dbReference type="ARBA" id="ARBA00022729"/>
    </source>
</evidence>
<keyword evidence="9" id="KW-1185">Reference proteome</keyword>
<dbReference type="InterPro" id="IPR001611">
    <property type="entry name" value="Leu-rich_rpt"/>
</dbReference>